<evidence type="ECO:0000256" key="1">
    <source>
        <dbReference type="ARBA" id="ARBA00022617"/>
    </source>
</evidence>
<evidence type="ECO:0000313" key="8">
    <source>
        <dbReference type="Proteomes" id="UP000280296"/>
    </source>
</evidence>
<dbReference type="PANTHER" id="PTHR33546:SF1">
    <property type="entry name" value="LARGE, MULTIFUNCTIONAL SECRETED PROTEIN"/>
    <property type="match status" value="1"/>
</dbReference>
<name>A0A432MMM5_9BACT</name>
<dbReference type="InterPro" id="IPR016024">
    <property type="entry name" value="ARM-type_fold"/>
</dbReference>
<feature type="chain" id="PRO_5019372917" evidence="5">
    <location>
        <begin position="22"/>
        <end position="1146"/>
    </location>
</feature>
<organism evidence="7 8">
    <name type="scientific">Tautonia sociabilis</name>
    <dbReference type="NCBI Taxonomy" id="2080755"/>
    <lineage>
        <taxon>Bacteria</taxon>
        <taxon>Pseudomonadati</taxon>
        <taxon>Planctomycetota</taxon>
        <taxon>Planctomycetia</taxon>
        <taxon>Isosphaerales</taxon>
        <taxon>Isosphaeraceae</taxon>
        <taxon>Tautonia</taxon>
    </lineage>
</organism>
<keyword evidence="3 4" id="KW-0408">Iron</keyword>
<dbReference type="RefSeq" id="WP_126724832.1">
    <property type="nucleotide sequence ID" value="NZ_RYZH01000012.1"/>
</dbReference>
<dbReference type="Pfam" id="PF23500">
    <property type="entry name" value="DUF7133"/>
    <property type="match status" value="2"/>
</dbReference>
<evidence type="ECO:0000256" key="5">
    <source>
        <dbReference type="SAM" id="SignalP"/>
    </source>
</evidence>
<evidence type="ECO:0000256" key="3">
    <source>
        <dbReference type="ARBA" id="ARBA00023004"/>
    </source>
</evidence>
<reference evidence="7 8" key="1">
    <citation type="submission" date="2018-12" db="EMBL/GenBank/DDBJ databases">
        <authorList>
            <person name="Toschakov S.V."/>
        </authorList>
    </citation>
    <scope>NUCLEOTIDE SEQUENCE [LARGE SCALE GENOMIC DNA]</scope>
    <source>
        <strain evidence="7 8">GM2012</strain>
    </source>
</reference>
<feature type="domain" description="Cytochrome c" evidence="6">
    <location>
        <begin position="851"/>
        <end position="987"/>
    </location>
</feature>
<dbReference type="Proteomes" id="UP000280296">
    <property type="component" value="Unassembled WGS sequence"/>
</dbReference>
<dbReference type="SUPFAM" id="SSF46626">
    <property type="entry name" value="Cytochrome c"/>
    <property type="match status" value="1"/>
</dbReference>
<dbReference type="SUPFAM" id="SSF48371">
    <property type="entry name" value="ARM repeat"/>
    <property type="match status" value="1"/>
</dbReference>
<evidence type="ECO:0000259" key="6">
    <source>
        <dbReference type="PROSITE" id="PS51007"/>
    </source>
</evidence>
<accession>A0A432MMM5</accession>
<dbReference type="Pfam" id="PF13646">
    <property type="entry name" value="HEAT_2"/>
    <property type="match status" value="1"/>
</dbReference>
<dbReference type="GO" id="GO:0020037">
    <property type="term" value="F:heme binding"/>
    <property type="evidence" value="ECO:0007669"/>
    <property type="project" value="InterPro"/>
</dbReference>
<dbReference type="InterPro" id="IPR004155">
    <property type="entry name" value="PBS_lyase_HEAT"/>
</dbReference>
<comment type="caution">
    <text evidence="7">The sequence shown here is derived from an EMBL/GenBank/DDBJ whole genome shotgun (WGS) entry which is preliminary data.</text>
</comment>
<dbReference type="PANTHER" id="PTHR33546">
    <property type="entry name" value="LARGE, MULTIFUNCTIONAL SECRETED PROTEIN-RELATED"/>
    <property type="match status" value="1"/>
</dbReference>
<keyword evidence="8" id="KW-1185">Reference proteome</keyword>
<dbReference type="AlphaFoldDB" id="A0A432MMM5"/>
<dbReference type="InterPro" id="IPR055557">
    <property type="entry name" value="DUF7133"/>
</dbReference>
<dbReference type="Gene3D" id="1.10.760.10">
    <property type="entry name" value="Cytochrome c-like domain"/>
    <property type="match status" value="1"/>
</dbReference>
<keyword evidence="5" id="KW-0732">Signal</keyword>
<dbReference type="InterPro" id="IPR013428">
    <property type="entry name" value="Membrane-bound_put_N"/>
</dbReference>
<dbReference type="InterPro" id="IPR011989">
    <property type="entry name" value="ARM-like"/>
</dbReference>
<dbReference type="Gene3D" id="2.120.10.30">
    <property type="entry name" value="TolB, C-terminal domain"/>
    <property type="match status" value="1"/>
</dbReference>
<gene>
    <name evidence="7" type="ORF">TsocGM_08275</name>
</gene>
<dbReference type="Gene3D" id="1.25.10.10">
    <property type="entry name" value="Leucine-rich Repeat Variant"/>
    <property type="match status" value="2"/>
</dbReference>
<dbReference type="InterPro" id="IPR036909">
    <property type="entry name" value="Cyt_c-like_dom_sf"/>
</dbReference>
<dbReference type="GO" id="GO:0009055">
    <property type="term" value="F:electron transfer activity"/>
    <property type="evidence" value="ECO:0007669"/>
    <property type="project" value="InterPro"/>
</dbReference>
<dbReference type="SUPFAM" id="SSF63829">
    <property type="entry name" value="Calcium-dependent phosphotriesterase"/>
    <property type="match status" value="1"/>
</dbReference>
<keyword evidence="2 4" id="KW-0479">Metal-binding</keyword>
<evidence type="ECO:0000313" key="7">
    <source>
        <dbReference type="EMBL" id="RUL88318.1"/>
    </source>
</evidence>
<dbReference type="NCBIfam" id="TIGR02603">
    <property type="entry name" value="CxxCH_TIGR02603"/>
    <property type="match status" value="1"/>
</dbReference>
<dbReference type="InterPro" id="IPR009056">
    <property type="entry name" value="Cyt_c-like_dom"/>
</dbReference>
<dbReference type="SMART" id="SM00567">
    <property type="entry name" value="EZ_HEAT"/>
    <property type="match status" value="5"/>
</dbReference>
<sequence>MSQAPMTTLAALLAIAPAALAQRDLAELPDPDPAAELRSFDVLDGLEVNLWAAEPMVSKPIQMNWDEHGRLWVASSPTYPQLQPGQEANDRILVLEDTDGDGTADSSTVFAEGLLIPTGILPGDGGCYVANSTEILHLKDTDGDGRADSRRVVLSGFGTEDTHHIVHTFRWGFDGLFYFNQSVYIHSHVETPFGPRRLGGGGIWQYRPGTGRLEVFARGFVNPWGHHYDFRGQVFATDGAGFEGVAHVIPGATYTAISNPERFLHGLNPGSPKYCGAVIASGRHLPEELVGNLVTNDFRANRVVRFALEDDGSGFVSREQEPLIRSSHVGFRPIDVLMGPDGALYVADWYNPIIQHGEVDFRDPRRDHQRGRIWRITAKGRPLVDRPAIADAPTPDLIDSLTSPEGWTREQARRVLRERGADEVLPALSAWLQRPRLAGDPEGTDAPLEALWLHQALDVVDPDLLSSVLHSPDPDLRAAACRVAGSWHDRLSDPIETIAPMVVDEHPRVRLEAIRALAAVPDPRAAEAALRAFARPIDTELDYALDLTSRELAPRWLPLVREGSSDLGGPEPLAFALLAVGSPEAIPPLMALIRAGALPERFEAEALALIGRLGEPDDLRRVFDAAFDPSRPDDRRARLLDALASAGRDRGSKPSGRLDEIAALVSDPGVPAAVRAAAARAAGAWSLDPRRSGLSGLAADPEAPPEARRAALAALAESGSDDARGLVASLASSASPPSVRVGAIEALASFDVNAAASLAVAALSEDGSDPTAIVAALAGRRGGPEAMAHALDGVSLPADTAKLALRAARPADRDESPLVHALNRAGGLGAEPARATPEQVAALVADLRSQGDPARGERLFRREELQCVKCHAIAGAGGKVGPGLESIGASAPDDYLVESLLIPDKAIKEGYHSLVVATDDGRILSGIPIREADGVLVLRDAEGAERSLSTSSIEERAPGKSLMPAGLVDPLTRAELLDLLAFLSALGEPGAYAVGPELVVRSWEVVAPTGPAAEAIRRLGIDGALAGDDPRLSWQPTTTLVSGSLPIDELPAITAYNDATPITVARLRFETAAAGDVLLRLGSASGLTPYLDGVPVPPADDLTLDVGPGLHTLSFVIDRRTRDEPLRASFLDVPGSAARPRPLASP</sequence>
<dbReference type="NCBIfam" id="TIGR02604">
    <property type="entry name" value="Piru_Ver_Nterm"/>
    <property type="match status" value="1"/>
</dbReference>
<dbReference type="InterPro" id="IPR013427">
    <property type="entry name" value="Haem-bd_dom_put"/>
</dbReference>
<feature type="signal peptide" evidence="5">
    <location>
        <begin position="1"/>
        <end position="21"/>
    </location>
</feature>
<dbReference type="PROSITE" id="PS51007">
    <property type="entry name" value="CYTC"/>
    <property type="match status" value="1"/>
</dbReference>
<evidence type="ECO:0000256" key="4">
    <source>
        <dbReference type="PROSITE-ProRule" id="PRU00433"/>
    </source>
</evidence>
<reference evidence="7 8" key="2">
    <citation type="submission" date="2019-01" db="EMBL/GenBank/DDBJ databases">
        <title>Tautonia sociabilis, a novel thermotolerant planctomycete of Isosphaeraceae family, isolated from a 4000 m deep subterranean habitat.</title>
        <authorList>
            <person name="Kovaleva O.L."/>
            <person name="Elcheninov A.G."/>
            <person name="Van Heerden E."/>
            <person name="Toshchakov S.V."/>
            <person name="Novikov A."/>
            <person name="Bonch-Osmolovskaya E.A."/>
            <person name="Kublanov I.V."/>
        </authorList>
    </citation>
    <scope>NUCLEOTIDE SEQUENCE [LARGE SCALE GENOMIC DNA]</scope>
    <source>
        <strain evidence="7 8">GM2012</strain>
    </source>
</reference>
<protein>
    <submittedName>
        <fullName evidence="7">C-type cytochrome</fullName>
    </submittedName>
</protein>
<proteinExistence type="predicted"/>
<keyword evidence="1 4" id="KW-0349">Heme</keyword>
<dbReference type="OrthoDB" id="228131at2"/>
<dbReference type="InterPro" id="IPR011042">
    <property type="entry name" value="6-blade_b-propeller_TolB-like"/>
</dbReference>
<dbReference type="EMBL" id="RYZH01000012">
    <property type="protein sequence ID" value="RUL88318.1"/>
    <property type="molecule type" value="Genomic_DNA"/>
</dbReference>
<dbReference type="GO" id="GO:0046872">
    <property type="term" value="F:metal ion binding"/>
    <property type="evidence" value="ECO:0007669"/>
    <property type="project" value="UniProtKB-KW"/>
</dbReference>
<evidence type="ECO:0000256" key="2">
    <source>
        <dbReference type="ARBA" id="ARBA00022723"/>
    </source>
</evidence>